<feature type="transmembrane region" description="Helical" evidence="1">
    <location>
        <begin position="95"/>
        <end position="116"/>
    </location>
</feature>
<keyword evidence="1" id="KW-0812">Transmembrane</keyword>
<gene>
    <name evidence="2" type="ORF">PENTCL1PPCAC_14533</name>
</gene>
<sequence>MRNLTLHPRWLTMMLAYEHAVCVCTHSLSALAFYLMLTKTAEPTKPFAKYLMLLQSSITLVDLNYGLLYCPIVLFPVPGGLCNGIMCTWLGFSGHAGFIMASFALSFVTISIIYCYHYKYVSIGAMIGSDS</sequence>
<dbReference type="AlphaFoldDB" id="A0AAV5TAW5"/>
<keyword evidence="3" id="KW-1185">Reference proteome</keyword>
<proteinExistence type="predicted"/>
<name>A0AAV5TAW5_9BILA</name>
<evidence type="ECO:0000313" key="2">
    <source>
        <dbReference type="EMBL" id="GMS92358.1"/>
    </source>
</evidence>
<dbReference type="Pfam" id="PF10327">
    <property type="entry name" value="7TM_GPCR_Sri"/>
    <property type="match status" value="1"/>
</dbReference>
<dbReference type="PANTHER" id="PTHR45830">
    <property type="entry name" value="SERPENTINE RECEPTOR, CLASS I"/>
    <property type="match status" value="1"/>
</dbReference>
<evidence type="ECO:0008006" key="4">
    <source>
        <dbReference type="Google" id="ProtNLM"/>
    </source>
</evidence>
<keyword evidence="1" id="KW-0472">Membrane</keyword>
<keyword evidence="1" id="KW-1133">Transmembrane helix</keyword>
<dbReference type="Proteomes" id="UP001432027">
    <property type="component" value="Unassembled WGS sequence"/>
</dbReference>
<comment type="caution">
    <text evidence="2">The sequence shown here is derived from an EMBL/GenBank/DDBJ whole genome shotgun (WGS) entry which is preliminary data.</text>
</comment>
<feature type="transmembrane region" description="Helical" evidence="1">
    <location>
        <begin position="50"/>
        <end position="75"/>
    </location>
</feature>
<dbReference type="PANTHER" id="PTHR45830:SF15">
    <property type="entry name" value="SERPENTINE RECEPTOR, CLASS I"/>
    <property type="match status" value="1"/>
</dbReference>
<reference evidence="2" key="1">
    <citation type="submission" date="2023-10" db="EMBL/GenBank/DDBJ databases">
        <title>Genome assembly of Pristionchus species.</title>
        <authorList>
            <person name="Yoshida K."/>
            <person name="Sommer R.J."/>
        </authorList>
    </citation>
    <scope>NUCLEOTIDE SEQUENCE</scope>
    <source>
        <strain evidence="2">RS0144</strain>
    </source>
</reference>
<feature type="transmembrane region" description="Helical" evidence="1">
    <location>
        <begin position="16"/>
        <end position="38"/>
    </location>
</feature>
<organism evidence="2 3">
    <name type="scientific">Pristionchus entomophagus</name>
    <dbReference type="NCBI Taxonomy" id="358040"/>
    <lineage>
        <taxon>Eukaryota</taxon>
        <taxon>Metazoa</taxon>
        <taxon>Ecdysozoa</taxon>
        <taxon>Nematoda</taxon>
        <taxon>Chromadorea</taxon>
        <taxon>Rhabditida</taxon>
        <taxon>Rhabditina</taxon>
        <taxon>Diplogasteromorpha</taxon>
        <taxon>Diplogasteroidea</taxon>
        <taxon>Neodiplogasteridae</taxon>
        <taxon>Pristionchus</taxon>
    </lineage>
</organism>
<evidence type="ECO:0000313" key="3">
    <source>
        <dbReference type="Proteomes" id="UP001432027"/>
    </source>
</evidence>
<evidence type="ECO:0000256" key="1">
    <source>
        <dbReference type="SAM" id="Phobius"/>
    </source>
</evidence>
<feature type="non-terminal residue" evidence="2">
    <location>
        <position position="131"/>
    </location>
</feature>
<dbReference type="InterPro" id="IPR019429">
    <property type="entry name" value="7TM_GPCR_serpentine_rcpt_Sri"/>
</dbReference>
<protein>
    <recommendedName>
        <fullName evidence="4">G protein-coupled receptor</fullName>
    </recommendedName>
</protein>
<dbReference type="EMBL" id="BTSX01000004">
    <property type="protein sequence ID" value="GMS92358.1"/>
    <property type="molecule type" value="Genomic_DNA"/>
</dbReference>
<accession>A0AAV5TAW5</accession>